<organism evidence="1 2">
    <name type="scientific">Phytophthora rubi</name>
    <dbReference type="NCBI Taxonomy" id="129364"/>
    <lineage>
        <taxon>Eukaryota</taxon>
        <taxon>Sar</taxon>
        <taxon>Stramenopiles</taxon>
        <taxon>Oomycota</taxon>
        <taxon>Peronosporomycetes</taxon>
        <taxon>Peronosporales</taxon>
        <taxon>Peronosporaceae</taxon>
        <taxon>Phytophthora</taxon>
    </lineage>
</organism>
<sequence length="68" mass="7222">MAFPVSSTVAASCERSSLVVTAKLVACSERTGASAAWDPAQKSTRTSSTRHCMRIFAFDEVLGVTLRA</sequence>
<protein>
    <submittedName>
        <fullName evidence="1">Uncharacterized protein</fullName>
    </submittedName>
</protein>
<evidence type="ECO:0000313" key="1">
    <source>
        <dbReference type="EMBL" id="KAE8971583.1"/>
    </source>
</evidence>
<dbReference type="EMBL" id="QXFU01003964">
    <property type="protein sequence ID" value="KAE8971583.1"/>
    <property type="molecule type" value="Genomic_DNA"/>
</dbReference>
<accession>A0A6A3HU75</accession>
<reference evidence="1 2" key="1">
    <citation type="submission" date="2018-09" db="EMBL/GenBank/DDBJ databases">
        <title>Genomic investigation of the strawberry pathogen Phytophthora fragariae indicates pathogenicity is determined by transcriptional variation in three key races.</title>
        <authorList>
            <person name="Adams T.M."/>
            <person name="Armitage A.D."/>
            <person name="Sobczyk M.K."/>
            <person name="Bates H.J."/>
            <person name="Dunwell J.M."/>
            <person name="Nellist C.F."/>
            <person name="Harrison R.J."/>
        </authorList>
    </citation>
    <scope>NUCLEOTIDE SEQUENCE [LARGE SCALE GENOMIC DNA]</scope>
    <source>
        <strain evidence="1 2">SCRP324</strain>
    </source>
</reference>
<proteinExistence type="predicted"/>
<dbReference type="AlphaFoldDB" id="A0A6A3HU75"/>
<comment type="caution">
    <text evidence="1">The sequence shown here is derived from an EMBL/GenBank/DDBJ whole genome shotgun (WGS) entry which is preliminary data.</text>
</comment>
<dbReference type="Proteomes" id="UP000435112">
    <property type="component" value="Unassembled WGS sequence"/>
</dbReference>
<name>A0A6A3HU75_9STRA</name>
<gene>
    <name evidence="1" type="ORF">PR002_g26777</name>
</gene>
<evidence type="ECO:0000313" key="2">
    <source>
        <dbReference type="Proteomes" id="UP000435112"/>
    </source>
</evidence>